<dbReference type="Proteomes" id="UP000276215">
    <property type="component" value="Unassembled WGS sequence"/>
</dbReference>
<feature type="compositionally biased region" description="Polar residues" evidence="5">
    <location>
        <begin position="483"/>
        <end position="492"/>
    </location>
</feature>
<evidence type="ECO:0000256" key="3">
    <source>
        <dbReference type="ARBA" id="ARBA00021502"/>
    </source>
</evidence>
<dbReference type="EMBL" id="ML120392">
    <property type="protein sequence ID" value="RPA98916.1"/>
    <property type="molecule type" value="Genomic_DNA"/>
</dbReference>
<dbReference type="PANTHER" id="PTHR34105">
    <property type="entry name" value="PROLINE-, GLUTAMIC ACID- AND LEUCINE-RICH PROTEIN 1"/>
    <property type="match status" value="1"/>
</dbReference>
<gene>
    <name evidence="7" type="ORF">L873DRAFT_1686207</name>
</gene>
<feature type="domain" description="Pre-rRNA-processing protein RIX1 N-terminal" evidence="6">
    <location>
        <begin position="17"/>
        <end position="220"/>
    </location>
</feature>
<dbReference type="GO" id="GO:0006364">
    <property type="term" value="P:rRNA processing"/>
    <property type="evidence" value="ECO:0007669"/>
    <property type="project" value="TreeGrafter"/>
</dbReference>
<dbReference type="InterPro" id="IPR012583">
    <property type="entry name" value="RIX1_N"/>
</dbReference>
<comment type="similarity">
    <text evidence="2">Belongs to the RIX1/PELP1 family.</text>
</comment>
<feature type="region of interest" description="Disordered" evidence="5">
    <location>
        <begin position="623"/>
        <end position="701"/>
    </location>
</feature>
<dbReference type="InterPro" id="IPR016024">
    <property type="entry name" value="ARM-type_fold"/>
</dbReference>
<evidence type="ECO:0000313" key="8">
    <source>
        <dbReference type="Proteomes" id="UP000276215"/>
    </source>
</evidence>
<evidence type="ECO:0000256" key="1">
    <source>
        <dbReference type="ARBA" id="ARBA00004123"/>
    </source>
</evidence>
<feature type="region of interest" description="Disordered" evidence="5">
    <location>
        <begin position="483"/>
        <end position="511"/>
    </location>
</feature>
<feature type="region of interest" description="Disordered" evidence="5">
    <location>
        <begin position="735"/>
        <end position="775"/>
    </location>
</feature>
<protein>
    <recommendedName>
        <fullName evidence="3">Pre-rRNA-processing protein RIX1</fullName>
    </recommendedName>
</protein>
<keyword evidence="4" id="KW-0539">Nucleus</keyword>
<keyword evidence="8" id="KW-1185">Reference proteome</keyword>
<evidence type="ECO:0000259" key="6">
    <source>
        <dbReference type="Pfam" id="PF08167"/>
    </source>
</evidence>
<dbReference type="STRING" id="1336337.A0A3N4JL52"/>
<reference evidence="7 8" key="1">
    <citation type="journal article" date="2018" name="Nat. Ecol. Evol.">
        <title>Pezizomycetes genomes reveal the molecular basis of ectomycorrhizal truffle lifestyle.</title>
        <authorList>
            <person name="Murat C."/>
            <person name="Payen T."/>
            <person name="Noel B."/>
            <person name="Kuo A."/>
            <person name="Morin E."/>
            <person name="Chen J."/>
            <person name="Kohler A."/>
            <person name="Krizsan K."/>
            <person name="Balestrini R."/>
            <person name="Da Silva C."/>
            <person name="Montanini B."/>
            <person name="Hainaut M."/>
            <person name="Levati E."/>
            <person name="Barry K.W."/>
            <person name="Belfiori B."/>
            <person name="Cichocki N."/>
            <person name="Clum A."/>
            <person name="Dockter R.B."/>
            <person name="Fauchery L."/>
            <person name="Guy J."/>
            <person name="Iotti M."/>
            <person name="Le Tacon F."/>
            <person name="Lindquist E.A."/>
            <person name="Lipzen A."/>
            <person name="Malagnac F."/>
            <person name="Mello A."/>
            <person name="Molinier V."/>
            <person name="Miyauchi S."/>
            <person name="Poulain J."/>
            <person name="Riccioni C."/>
            <person name="Rubini A."/>
            <person name="Sitrit Y."/>
            <person name="Splivallo R."/>
            <person name="Traeger S."/>
            <person name="Wang M."/>
            <person name="Zifcakova L."/>
            <person name="Wipf D."/>
            <person name="Zambonelli A."/>
            <person name="Paolocci F."/>
            <person name="Nowrousian M."/>
            <person name="Ottonello S."/>
            <person name="Baldrian P."/>
            <person name="Spatafora J.W."/>
            <person name="Henrissat B."/>
            <person name="Nagy L.G."/>
            <person name="Aury J.M."/>
            <person name="Wincker P."/>
            <person name="Grigoriev I.V."/>
            <person name="Bonfante P."/>
            <person name="Martin F.M."/>
        </authorList>
    </citation>
    <scope>NUCLEOTIDE SEQUENCE [LARGE SCALE GENOMIC DNA]</scope>
    <source>
        <strain evidence="7 8">120613-1</strain>
    </source>
</reference>
<feature type="compositionally biased region" description="Acidic residues" evidence="5">
    <location>
        <begin position="630"/>
        <end position="653"/>
    </location>
</feature>
<evidence type="ECO:0000256" key="2">
    <source>
        <dbReference type="ARBA" id="ARBA00010511"/>
    </source>
</evidence>
<organism evidence="7 8">
    <name type="scientific">Choiromyces venosus 120613-1</name>
    <dbReference type="NCBI Taxonomy" id="1336337"/>
    <lineage>
        <taxon>Eukaryota</taxon>
        <taxon>Fungi</taxon>
        <taxon>Dikarya</taxon>
        <taxon>Ascomycota</taxon>
        <taxon>Pezizomycotina</taxon>
        <taxon>Pezizomycetes</taxon>
        <taxon>Pezizales</taxon>
        <taxon>Tuberaceae</taxon>
        <taxon>Choiromyces</taxon>
    </lineage>
</organism>
<sequence>MPLHLGDNGANAVITLRMINTVISGYISPSSVPFMISQLYMTPVLETCALLPSSSQYKSEGSALLHRFKTRVSSLLQSKTPSEKWTGLAFAKAAMESSFECLASNGEVWVRLIVPILNKPEPPPTINYAIATLTRVFTVLTVDKPTLIRQIVSPNLPPTIGHILNILAPVNSSTSDATLSEDTLATGLEALNDLLCHNPVTFRPFIQRTQEIVLSLLSSQRGFNKVGRLTCNLFVSLHLSNTASRGGAGGIITNGGGGSAPGNKATAVAEGWTRTVQTIISETDELFNIILRCTNEEQHTGMSRQKNSTAEVSGVSNIGLSEWKGILEGFQRAEMLLRLLSRFLCQPTSSQVVIPLGQFLGLVGRLTSLTHRSAENNSAIERAERDTVTVALPGLLCCALDLLSSAIERLERLFAPLVNLVTEQLVSAFSGFSAYADVRTATYTLLTILLKLFGPALDRQIVSSLNTIIYSLNTDLVLDAQLSNNTRNSTPGQKPGKSGNKNAGKQQEVHADSLLSPASQLQPRPAWHQGLTTAGENLLIATLERLPPSYLRPQTRTSLDRISVCIMNQKAMMASVLFPAVTLSGNVNVRGGSLLPHLVGASKGSTAVEGIVRPRLPVVWVGRKKKPEDGDGEDEEDEEEEDEEAESEGAEEEVIVKDNTNIPQPDTIPEKWPAKRRVSSSKDQDTNTASPSSKRQKSHTPLLPAPIADLAPALAQESQATQVVSTEHTTLQFTTVQQTVPDAQPQLPTTATITTTTTTSSAPKPAPATITTTSTSTTQYAGDILENTLLEALDSDDEMIIPEIDMGDSSDDESEEI</sequence>
<comment type="subcellular location">
    <subcellularLocation>
        <location evidence="1">Nucleus</location>
    </subcellularLocation>
</comment>
<evidence type="ECO:0000313" key="7">
    <source>
        <dbReference type="EMBL" id="RPA98916.1"/>
    </source>
</evidence>
<dbReference type="GO" id="GO:0005634">
    <property type="term" value="C:nucleus"/>
    <property type="evidence" value="ECO:0007669"/>
    <property type="project" value="UniProtKB-SubCell"/>
</dbReference>
<dbReference type="PANTHER" id="PTHR34105:SF1">
    <property type="entry name" value="PROLINE-, GLUTAMIC ACID- AND LEUCINE-RICH PROTEIN 1"/>
    <property type="match status" value="1"/>
</dbReference>
<name>A0A3N4JL52_9PEZI</name>
<evidence type="ECO:0000256" key="4">
    <source>
        <dbReference type="ARBA" id="ARBA00023242"/>
    </source>
</evidence>
<dbReference type="OrthoDB" id="20900at2759"/>
<dbReference type="Pfam" id="PF08167">
    <property type="entry name" value="RIX1"/>
    <property type="match status" value="1"/>
</dbReference>
<proteinExistence type="inferred from homology"/>
<evidence type="ECO:0000256" key="5">
    <source>
        <dbReference type="SAM" id="MobiDB-lite"/>
    </source>
</evidence>
<accession>A0A3N4JL52</accession>
<dbReference type="AlphaFoldDB" id="A0A3N4JL52"/>
<dbReference type="SUPFAM" id="SSF48371">
    <property type="entry name" value="ARM repeat"/>
    <property type="match status" value="1"/>
</dbReference>
<feature type="compositionally biased region" description="Low complexity" evidence="5">
    <location>
        <begin position="748"/>
        <end position="775"/>
    </location>
</feature>